<dbReference type="Gene3D" id="3.40.50.12240">
    <property type="match status" value="1"/>
</dbReference>
<feature type="domain" description="ATP synthase A/B type C-terminal" evidence="4">
    <location>
        <begin position="5"/>
        <end position="65"/>
    </location>
</feature>
<evidence type="ECO:0000259" key="4">
    <source>
        <dbReference type="Pfam" id="PF22919"/>
    </source>
</evidence>
<dbReference type="InterPro" id="IPR055190">
    <property type="entry name" value="ATP-synt_VA_C"/>
</dbReference>
<protein>
    <recommendedName>
        <fullName evidence="4">ATP synthase A/B type C-terminal domain-containing protein</fullName>
    </recommendedName>
</protein>
<evidence type="ECO:0000313" key="5">
    <source>
        <dbReference type="EMBL" id="RCN27937.1"/>
    </source>
</evidence>
<evidence type="ECO:0000313" key="6">
    <source>
        <dbReference type="Proteomes" id="UP000252519"/>
    </source>
</evidence>
<organism evidence="5 6">
    <name type="scientific">Ancylostoma caninum</name>
    <name type="common">Dog hookworm</name>
    <dbReference type="NCBI Taxonomy" id="29170"/>
    <lineage>
        <taxon>Eukaryota</taxon>
        <taxon>Metazoa</taxon>
        <taxon>Ecdysozoa</taxon>
        <taxon>Nematoda</taxon>
        <taxon>Chromadorea</taxon>
        <taxon>Rhabditida</taxon>
        <taxon>Rhabditina</taxon>
        <taxon>Rhabditomorpha</taxon>
        <taxon>Strongyloidea</taxon>
        <taxon>Ancylostomatidae</taxon>
        <taxon>Ancylostomatinae</taxon>
        <taxon>Ancylostoma</taxon>
    </lineage>
</organism>
<dbReference type="InterPro" id="IPR022879">
    <property type="entry name" value="V-ATPase_su_B/beta"/>
</dbReference>
<gene>
    <name evidence="5" type="ORF">ANCCAN_26327</name>
</gene>
<evidence type="ECO:0000256" key="1">
    <source>
        <dbReference type="ARBA" id="ARBA00008936"/>
    </source>
</evidence>
<name>A0A368FCP1_ANCCA</name>
<comment type="caution">
    <text evidence="5">The sequence shown here is derived from an EMBL/GenBank/DDBJ whole genome shotgun (WGS) entry which is preliminary data.</text>
</comment>
<sequence length="65" mass="7252">MKTAVGEGITRDDHADVSNQLYALYATAKDVATMRTMIGDEALTNEDCLLLDFYKKFEKEFASQG</sequence>
<dbReference type="PANTHER" id="PTHR43389">
    <property type="entry name" value="V-TYPE PROTON ATPASE SUBUNIT B"/>
    <property type="match status" value="1"/>
</dbReference>
<dbReference type="STRING" id="29170.A0A368FCP1"/>
<dbReference type="Pfam" id="PF22919">
    <property type="entry name" value="ATP-synt_VA_C"/>
    <property type="match status" value="1"/>
</dbReference>
<dbReference type="AlphaFoldDB" id="A0A368FCP1"/>
<dbReference type="GO" id="GO:0007035">
    <property type="term" value="P:vacuolar acidification"/>
    <property type="evidence" value="ECO:0007669"/>
    <property type="project" value="TreeGrafter"/>
</dbReference>
<keyword evidence="3" id="KW-0406">Ion transport</keyword>
<evidence type="ECO:0000256" key="3">
    <source>
        <dbReference type="ARBA" id="ARBA00023065"/>
    </source>
</evidence>
<keyword evidence="2" id="KW-0813">Transport</keyword>
<evidence type="ECO:0000256" key="2">
    <source>
        <dbReference type="ARBA" id="ARBA00022448"/>
    </source>
</evidence>
<proteinExistence type="inferred from homology"/>
<dbReference type="GO" id="GO:0046961">
    <property type="term" value="F:proton-transporting ATPase activity, rotational mechanism"/>
    <property type="evidence" value="ECO:0007669"/>
    <property type="project" value="TreeGrafter"/>
</dbReference>
<comment type="similarity">
    <text evidence="1">Belongs to the ATPase alpha/beta chains family.</text>
</comment>
<reference evidence="5 6" key="1">
    <citation type="submission" date="2014-10" db="EMBL/GenBank/DDBJ databases">
        <title>Draft genome of the hookworm Ancylostoma caninum.</title>
        <authorList>
            <person name="Mitreva M."/>
        </authorList>
    </citation>
    <scope>NUCLEOTIDE SEQUENCE [LARGE SCALE GENOMIC DNA]</scope>
    <source>
        <strain evidence="5 6">Baltimore</strain>
    </source>
</reference>
<accession>A0A368FCP1</accession>
<dbReference type="EMBL" id="JOJR01003267">
    <property type="protein sequence ID" value="RCN27937.1"/>
    <property type="molecule type" value="Genomic_DNA"/>
</dbReference>
<dbReference type="PANTHER" id="PTHR43389:SF4">
    <property type="entry name" value="V-TYPE PROTON ATPASE SUBUNIT B"/>
    <property type="match status" value="1"/>
</dbReference>
<dbReference type="Proteomes" id="UP000252519">
    <property type="component" value="Unassembled WGS sequence"/>
</dbReference>
<dbReference type="OrthoDB" id="1735853at2759"/>
<keyword evidence="6" id="KW-1185">Reference proteome</keyword>